<dbReference type="InterPro" id="IPR040673">
    <property type="entry name" value="CCDC81_HU_dom_2"/>
</dbReference>
<feature type="non-terminal residue" evidence="2">
    <location>
        <position position="1"/>
    </location>
</feature>
<dbReference type="PANTHER" id="PTHR14362:SF2">
    <property type="entry name" value="COILED-COIL DOMAIN-CONTAINING PROTEIN 81"/>
    <property type="match status" value="1"/>
</dbReference>
<protein>
    <submittedName>
        <fullName evidence="2">Coiled-coil domain-containing protein 81</fullName>
    </submittedName>
</protein>
<keyword evidence="3" id="KW-1185">Reference proteome</keyword>
<dbReference type="InterPro" id="IPR026295">
    <property type="entry name" value="CCD81"/>
</dbReference>
<dbReference type="Pfam" id="PF18289">
    <property type="entry name" value="HU-CCDC81_euk_2"/>
    <property type="match status" value="1"/>
</dbReference>
<accession>A0A091KLG5</accession>
<gene>
    <name evidence="2" type="ORF">N324_05296</name>
</gene>
<dbReference type="GO" id="GO:0005815">
    <property type="term" value="C:microtubule organizing center"/>
    <property type="evidence" value="ECO:0007669"/>
    <property type="project" value="TreeGrafter"/>
</dbReference>
<dbReference type="EMBL" id="KK745299">
    <property type="protein sequence ID" value="KFP40050.1"/>
    <property type="molecule type" value="Genomic_DNA"/>
</dbReference>
<dbReference type="Proteomes" id="UP000053330">
    <property type="component" value="Unassembled WGS sequence"/>
</dbReference>
<reference evidence="2 3" key="1">
    <citation type="submission" date="2014-04" db="EMBL/GenBank/DDBJ databases">
        <title>Genome evolution of avian class.</title>
        <authorList>
            <person name="Zhang G."/>
            <person name="Li C."/>
        </authorList>
    </citation>
    <scope>NUCLEOTIDE SEQUENCE [LARGE SCALE GENOMIC DNA]</scope>
    <source>
        <strain evidence="2">BGI_N324</strain>
    </source>
</reference>
<evidence type="ECO:0000313" key="2">
    <source>
        <dbReference type="EMBL" id="KFP40050.1"/>
    </source>
</evidence>
<name>A0A091KLG5_9AVES</name>
<evidence type="ECO:0000313" key="3">
    <source>
        <dbReference type="Proteomes" id="UP000053330"/>
    </source>
</evidence>
<feature type="domain" description="CCDC81 HU" evidence="1">
    <location>
        <begin position="57"/>
        <end position="129"/>
    </location>
</feature>
<sequence length="138" mass="15914">QGVLLTGLGTFAMVQEQFKGEEEVYVVRRPVFQLQIESLCLRELMFPTMVIPGDVTIKPLDYKWLSQATRLPLRVVEGCVRETILLYSFQLRNRQRLAFAFKDIGVLSCKDDVLCMQFYYDCVTGLETKATWIALLHT</sequence>
<dbReference type="AlphaFoldDB" id="A0A091KLG5"/>
<feature type="non-terminal residue" evidence="2">
    <location>
        <position position="138"/>
    </location>
</feature>
<proteinExistence type="predicted"/>
<dbReference type="PANTHER" id="PTHR14362">
    <property type="entry name" value="COILED-COIL DOMAIN-CONTAINING PROTEIN 81"/>
    <property type="match status" value="1"/>
</dbReference>
<evidence type="ECO:0000259" key="1">
    <source>
        <dbReference type="Pfam" id="PF18289"/>
    </source>
</evidence>
<organism evidence="2 3">
    <name type="scientific">Chlamydotis macqueenii</name>
    <name type="common">Macqueen's bustard</name>
    <dbReference type="NCBI Taxonomy" id="187382"/>
    <lineage>
        <taxon>Eukaryota</taxon>
        <taxon>Metazoa</taxon>
        <taxon>Chordata</taxon>
        <taxon>Craniata</taxon>
        <taxon>Vertebrata</taxon>
        <taxon>Euteleostomi</taxon>
        <taxon>Archelosauria</taxon>
        <taxon>Archosauria</taxon>
        <taxon>Dinosauria</taxon>
        <taxon>Saurischia</taxon>
        <taxon>Theropoda</taxon>
        <taxon>Coelurosauria</taxon>
        <taxon>Aves</taxon>
        <taxon>Neognathae</taxon>
        <taxon>Neoaves</taxon>
        <taxon>Otidimorphae</taxon>
        <taxon>Otidiformes</taxon>
        <taxon>Otididae</taxon>
        <taxon>Chlamydotis</taxon>
    </lineage>
</organism>